<evidence type="ECO:0000313" key="5">
    <source>
        <dbReference type="Proteomes" id="UP000018208"/>
    </source>
</evidence>
<organism evidence="3">
    <name type="scientific">Spironucleus salmonicida</name>
    <dbReference type="NCBI Taxonomy" id="348837"/>
    <lineage>
        <taxon>Eukaryota</taxon>
        <taxon>Metamonada</taxon>
        <taxon>Diplomonadida</taxon>
        <taxon>Hexamitidae</taxon>
        <taxon>Hexamitinae</taxon>
        <taxon>Spironucleus</taxon>
    </lineage>
</organism>
<name>V6LDV5_9EUKA</name>
<gene>
    <name evidence="3" type="ORF">SS50377_17686</name>
    <name evidence="4" type="ORF">SS50377_25720</name>
</gene>
<evidence type="ECO:0000313" key="4">
    <source>
        <dbReference type="EMBL" id="KAH0571532.1"/>
    </source>
</evidence>
<keyword evidence="1" id="KW-1133">Transmembrane helix</keyword>
<feature type="chain" id="PRO_5004749148" description="Transmembrane protein" evidence="2">
    <location>
        <begin position="17"/>
        <end position="1381"/>
    </location>
</feature>
<protein>
    <recommendedName>
        <fullName evidence="6">Transmembrane protein</fullName>
    </recommendedName>
</protein>
<feature type="transmembrane region" description="Helical" evidence="1">
    <location>
        <begin position="1342"/>
        <end position="1366"/>
    </location>
</feature>
<dbReference type="EMBL" id="KI546157">
    <property type="protein sequence ID" value="EST42670.1"/>
    <property type="molecule type" value="Genomic_DNA"/>
</dbReference>
<evidence type="ECO:0000256" key="1">
    <source>
        <dbReference type="SAM" id="Phobius"/>
    </source>
</evidence>
<keyword evidence="5" id="KW-1185">Reference proteome</keyword>
<keyword evidence="1" id="KW-0812">Transmembrane</keyword>
<feature type="signal peptide" evidence="2">
    <location>
        <begin position="1"/>
        <end position="16"/>
    </location>
</feature>
<evidence type="ECO:0000313" key="3">
    <source>
        <dbReference type="EMBL" id="EST42670.1"/>
    </source>
</evidence>
<keyword evidence="1" id="KW-0472">Membrane</keyword>
<reference evidence="3 4" key="1">
    <citation type="journal article" date="2014" name="PLoS Genet.">
        <title>The Genome of Spironucleus salmonicida Highlights a Fish Pathogen Adapted to Fluctuating Environments.</title>
        <authorList>
            <person name="Xu F."/>
            <person name="Jerlstrom-Hultqvist J."/>
            <person name="Einarsson E."/>
            <person name="Astvaldsson A."/>
            <person name="Svard S.G."/>
            <person name="Andersson J.O."/>
        </authorList>
    </citation>
    <scope>NUCLEOTIDE SEQUENCE</scope>
    <source>
        <strain evidence="4">ATCC 50377</strain>
    </source>
</reference>
<sequence length="1381" mass="157096">MLLILSDLILSGTTYNYTIPAGETIQIQIKHSNTKYLLQGVLETPDSIQITGYFCGSSLDFNTCKQSSSSQFLRNNARTTLNGDVGDYEVHIKNFDKKTVTIYFTYDDSIFLLPNFNYDSLDDQTQQTLFRVPVCSDTVKMQILTDADENSVFYSFTSGDPTQKLPLKDIQPQYPGYLYIKVNQTSFQFSVEQFRRQLTQLDQGYTDVISAFYGCQRVFQFESGVKGTKLIGTASEIDDLSDQQVQLYFLSTFDGNKFPNDKFYDAKSQNGILRAKFTVEDPLVSIISLQMPQRMQFIPHKIISSQEKHYYHYQLFLTSINDALLPCQSLNFSLNQQNLVVAIPFKFSDQAYAVTGRAESNYIVRMSVLNENNTKDTTLSFGHATVQDQSFKTLQLSTPVLSYESTALRSVDAAYSGDLFFATINCKTQCKGYVKAEHSYLLQDRIPIVFNHLETEGDPEFYYANYYAVKGVDFIVQQYTEQIIIYASFTDQLPNLQTKDVQKFTCSIIQDKCIINILNASNTPIFFTVQAKNSIILVAAPIGENIKQIFDSQTFNDSILFGDEAVTGKEYVYKPNSLSQEGEILPQQELLFSLELKNYDILESQTNLNLVAYISNSPCPNSSNYIIKLSALDGSIEKLDDESFIIVTQNIAPLSYHRVFFVTVICEGIDCSDQASSMKILRYSITTYPLFMIPPLEKNGGEASIFPVKNGITTSYFTISPNGYSNIQFIPSNEKLCAKLIYNLHICYGILQSNYVITQQDNCFVKKISSTETYEQLFDLFNSRHQAGRIFIQLSLDLSEFTGSLKVIPYCFARTNLYEFQRILPSKTLLVTNMTRLFGNIPSLSKTCSSNNSPGDRLVIQSKGCDFQICITDDIANLQYAEKQCLNDFKQIHSNDTFTIDYQNWQNIQAVGKLQAHTNIIATVVTSCQVEITIRGQAVIDPNAIGNINFFTYDHYYGNQYLHSYAINTKSLSKINLTLHSGPFCSDIYCRKDKLPDEMQTNTIITAISTKNMLPSLDNSEITVYDKGVQMIQLQNLSGDWVYITVIYRFGFLLSQKNFRSSMPYIVNLLQNYNIQNFIGFQETKSIIHDGSSKFYPIDHYQSKVSYIPSQLVIYPCKGRPAVLIDPYAPQSSPLVKDYQQLLVQTYGRPIQYIYSQEQYVQIQSFVSVFDYNRYDLHNNTFTSNDTKMEYEVYFGSTVQQIRPGNQGKLTIIKYDNSNQGSITIRFYPASTSYQQDDLAQVNYLMYAIPYSGSIDEENDYSPYTTCGIRKKGYPIYIEDGKEYILYDEKQVIKQGYIEITSNQNLFPLTSQGTNIYVTILVGQVAYEAVLGSGEVIAQSNLIYITFAIVIGIILALFLVFFILVIRLRKQQQSGYKHIAL</sequence>
<proteinExistence type="predicted"/>
<evidence type="ECO:0008006" key="6">
    <source>
        <dbReference type="Google" id="ProtNLM"/>
    </source>
</evidence>
<dbReference type="VEuPathDB" id="GiardiaDB:SS50377_25720"/>
<accession>V6LDV5</accession>
<keyword evidence="2" id="KW-0732">Signal</keyword>
<reference evidence="4" key="2">
    <citation type="submission" date="2020-12" db="EMBL/GenBank/DDBJ databases">
        <title>New Spironucleus salmonicida genome in near-complete chromosomes.</title>
        <authorList>
            <person name="Xu F."/>
            <person name="Kurt Z."/>
            <person name="Jimenez-Gonzalez A."/>
            <person name="Astvaldsson A."/>
            <person name="Andersson J.O."/>
            <person name="Svard S.G."/>
        </authorList>
    </citation>
    <scope>NUCLEOTIDE SEQUENCE</scope>
    <source>
        <strain evidence="4">ATCC 50377</strain>
    </source>
</reference>
<evidence type="ECO:0000256" key="2">
    <source>
        <dbReference type="SAM" id="SignalP"/>
    </source>
</evidence>
<dbReference type="EMBL" id="AUWU02000006">
    <property type="protein sequence ID" value="KAH0571532.1"/>
    <property type="molecule type" value="Genomic_DNA"/>
</dbReference>
<dbReference type="Proteomes" id="UP000018208">
    <property type="component" value="Unassembled WGS sequence"/>
</dbReference>